<keyword evidence="2" id="KW-1185">Reference proteome</keyword>
<sequence>MAFEAFPDSRLPRLPIRELHGALSELVPEQPVEPQPLNLVGVPAGEVVDRRFRIARLRRVRVVDDPLEPTA</sequence>
<organism evidence="1 2">
    <name type="scientific">Streptomyces mirabilis</name>
    <dbReference type="NCBI Taxonomy" id="68239"/>
    <lineage>
        <taxon>Bacteria</taxon>
        <taxon>Bacillati</taxon>
        <taxon>Actinomycetota</taxon>
        <taxon>Actinomycetes</taxon>
        <taxon>Kitasatosporales</taxon>
        <taxon>Streptomycetaceae</taxon>
        <taxon>Streptomyces</taxon>
    </lineage>
</organism>
<keyword evidence="1" id="KW-0614">Plasmid</keyword>
<dbReference type="RefSeq" id="WP_266943944.1">
    <property type="nucleotide sequence ID" value="NZ_JAPEMK010000002.1"/>
</dbReference>
<gene>
    <name evidence="1" type="ORF">PU648_54910</name>
</gene>
<reference evidence="1 2" key="1">
    <citation type="submission" date="2023-02" db="EMBL/GenBank/DDBJ databases">
        <authorList>
            <person name="Maleckis M."/>
        </authorList>
    </citation>
    <scope>NUCLEOTIDE SEQUENCE [LARGE SCALE GENOMIC DNA]</scope>
    <source>
        <strain evidence="1 2">P8-A2</strain>
        <plasmid evidence="1">unnamed1</plasmid>
    </source>
</reference>
<comment type="caution">
    <text evidence="1">The sequence shown here is derived from an EMBL/GenBank/DDBJ whole genome shotgun (WGS) entry which is preliminary data.</text>
</comment>
<proteinExistence type="predicted"/>
<protein>
    <submittedName>
        <fullName evidence="1">Uncharacterized protein</fullName>
    </submittedName>
</protein>
<evidence type="ECO:0000313" key="2">
    <source>
        <dbReference type="Proteomes" id="UP001257627"/>
    </source>
</evidence>
<dbReference type="EMBL" id="JARAKF010000003">
    <property type="protein sequence ID" value="MDU9001195.1"/>
    <property type="molecule type" value="Genomic_DNA"/>
</dbReference>
<geneLocation type="plasmid" evidence="1">
    <name>unnamed1</name>
</geneLocation>
<evidence type="ECO:0000313" key="1">
    <source>
        <dbReference type="EMBL" id="MDU9001195.1"/>
    </source>
</evidence>
<name>A0ABU3V5B2_9ACTN</name>
<accession>A0ABU3V5B2</accession>
<dbReference type="Proteomes" id="UP001257627">
    <property type="component" value="Unassembled WGS sequence"/>
</dbReference>